<keyword evidence="2" id="KW-1185">Reference proteome</keyword>
<accession>A0ABU4JD73</accession>
<comment type="caution">
    <text evidence="1">The sequence shown here is derived from an EMBL/GenBank/DDBJ whole genome shotgun (WGS) entry which is preliminary data.</text>
</comment>
<evidence type="ECO:0000313" key="2">
    <source>
        <dbReference type="Proteomes" id="UP001204439"/>
    </source>
</evidence>
<evidence type="ECO:0000313" key="1">
    <source>
        <dbReference type="EMBL" id="MDW8547607.1"/>
    </source>
</evidence>
<dbReference type="Proteomes" id="UP001204439">
    <property type="component" value="Unassembled WGS sequence"/>
</dbReference>
<evidence type="ECO:0008006" key="3">
    <source>
        <dbReference type="Google" id="ProtNLM"/>
    </source>
</evidence>
<reference evidence="1 2" key="1">
    <citation type="submission" date="2023-11" db="EMBL/GenBank/DDBJ databases">
        <title>First isolation, identification, and characterization of non-pathogenic Epilithonimonas ginsengisoli isolated from diseased farmed rainbow trout (Oncorhynchus mykiss) in Chile.</title>
        <authorList>
            <person name="Miranda C.D."/>
            <person name="Irgang R."/>
            <person name="Concha C."/>
            <person name="Rojas R."/>
            <person name="Avendano R."/>
        </authorList>
    </citation>
    <scope>NUCLEOTIDE SEQUENCE [LARGE SCALE GENOMIC DNA]</scope>
    <source>
        <strain evidence="1 2">FP99</strain>
    </source>
</reference>
<protein>
    <recommendedName>
        <fullName evidence="3">HEPN AbiU2-like domain-containing protein</fullName>
    </recommendedName>
</protein>
<sequence length="220" mass="25845">MKFLNIFKKQNSYNQDLKALEISRNKLKLALDESIETAESDINSTREFYERMKGYGIRRFDNFLNLCLYSSLTNIDLMLLTERIRLSNRRLEKLFNARIISMTVYEYLKDISDLLGFKLIGELNSNNYKEFIQEVKDLNSEFSTLKKNHDSLIKVLRNNASAHKSKNALELIHYNNNLDPNELFEIAIEVIDLNIKLTQFTTKIYLKIGEEGEQNRKNSI</sequence>
<name>A0ABU4JD73_9FLAO</name>
<dbReference type="RefSeq" id="WP_063968889.1">
    <property type="nucleotide sequence ID" value="NZ_JAMXLT020000002.1"/>
</dbReference>
<dbReference type="EMBL" id="JAMXLT020000002">
    <property type="protein sequence ID" value="MDW8547607.1"/>
    <property type="molecule type" value="Genomic_DNA"/>
</dbReference>
<proteinExistence type="predicted"/>
<organism evidence="1 2">
    <name type="scientific">Epilithonimonas ginsengisoli</name>
    <dbReference type="NCBI Taxonomy" id="1245592"/>
    <lineage>
        <taxon>Bacteria</taxon>
        <taxon>Pseudomonadati</taxon>
        <taxon>Bacteroidota</taxon>
        <taxon>Flavobacteriia</taxon>
        <taxon>Flavobacteriales</taxon>
        <taxon>Weeksellaceae</taxon>
        <taxon>Chryseobacterium group</taxon>
        <taxon>Epilithonimonas</taxon>
    </lineage>
</organism>
<gene>
    <name evidence="1" type="ORF">NG800_001715</name>
</gene>